<protein>
    <submittedName>
        <fullName evidence="2">Uncharacterized protein</fullName>
    </submittedName>
</protein>
<evidence type="ECO:0000256" key="1">
    <source>
        <dbReference type="SAM" id="MobiDB-lite"/>
    </source>
</evidence>
<dbReference type="RefSeq" id="WP_012640569.1">
    <property type="nucleotide sequence ID" value="NC_011916.1"/>
</dbReference>
<gene>
    <name evidence="2" type="ordered locus">CCNA_02804</name>
</gene>
<evidence type="ECO:0000313" key="3">
    <source>
        <dbReference type="Proteomes" id="UP000001364"/>
    </source>
</evidence>
<dbReference type="GeneID" id="7331128"/>
<feature type="region of interest" description="Disordered" evidence="1">
    <location>
        <begin position="28"/>
        <end position="66"/>
    </location>
</feature>
<accession>A0A0H3CBK0</accession>
<dbReference type="RefSeq" id="YP_002518177.1">
    <property type="nucleotide sequence ID" value="NC_011916.1"/>
</dbReference>
<dbReference type="EMBL" id="CP001340">
    <property type="protein sequence ID" value="ACL96269.1"/>
    <property type="molecule type" value="Genomic_DNA"/>
</dbReference>
<sequence length="66" mass="7096">MSARRLRGAAVFSAVQAGVSDVDPAWRLTAPPSARRHPRGQPRQWPPVQAASRRMRAVATGPRGAP</sequence>
<dbReference type="KEGG" id="ccs:CCNA_02804"/>
<keyword evidence="3" id="KW-1185">Reference proteome</keyword>
<dbReference type="Proteomes" id="UP000001364">
    <property type="component" value="Chromosome"/>
</dbReference>
<dbReference type="HOGENOM" id="CLU_2823194_0_0_5"/>
<proteinExistence type="predicted"/>
<organism evidence="2 3">
    <name type="scientific">Caulobacter vibrioides (strain NA1000 / CB15N)</name>
    <name type="common">Caulobacter crescentus</name>
    <dbReference type="NCBI Taxonomy" id="565050"/>
    <lineage>
        <taxon>Bacteria</taxon>
        <taxon>Pseudomonadati</taxon>
        <taxon>Pseudomonadota</taxon>
        <taxon>Alphaproteobacteria</taxon>
        <taxon>Caulobacterales</taxon>
        <taxon>Caulobacteraceae</taxon>
        <taxon>Caulobacter</taxon>
    </lineage>
</organism>
<evidence type="ECO:0000313" key="2">
    <source>
        <dbReference type="EMBL" id="ACL96269.1"/>
    </source>
</evidence>
<reference evidence="2 3" key="1">
    <citation type="journal article" date="2010" name="J. Bacteriol.">
        <title>The genetic basis of laboratory adaptation in Caulobacter crescentus.</title>
        <authorList>
            <person name="Marks M.E."/>
            <person name="Castro-Rojas C.M."/>
            <person name="Teiling C."/>
            <person name="Du L."/>
            <person name="Kapatral V."/>
            <person name="Walunas T.L."/>
            <person name="Crosson S."/>
        </authorList>
    </citation>
    <scope>NUCLEOTIDE SEQUENCE [LARGE SCALE GENOMIC DNA]</scope>
    <source>
        <strain evidence="3">NA1000 / CB15N</strain>
    </source>
</reference>
<dbReference type="AlphaFoldDB" id="A0A0H3CBK0"/>
<name>A0A0H3CBK0_CAUVN</name>